<gene>
    <name evidence="2" type="ORF">EDEG_00243</name>
</gene>
<feature type="compositionally biased region" description="Basic and acidic residues" evidence="1">
    <location>
        <begin position="600"/>
        <end position="612"/>
    </location>
</feature>
<feature type="compositionally biased region" description="Polar residues" evidence="1">
    <location>
        <begin position="423"/>
        <end position="447"/>
    </location>
</feature>
<evidence type="ECO:0000313" key="2">
    <source>
        <dbReference type="EMBL" id="EJW03138.1"/>
    </source>
</evidence>
<keyword evidence="3" id="KW-1185">Reference proteome</keyword>
<reference evidence="3" key="2">
    <citation type="submission" date="2015-07" db="EMBL/GenBank/DDBJ databases">
        <title>Contrasting host-pathogen interactions and genome evolution in two generalist and specialist microsporidian pathogens of mosquitoes.</title>
        <authorList>
            <consortium name="The Broad Institute Genomics Platform"/>
            <consortium name="The Broad Institute Genome Sequencing Center for Infectious Disease"/>
            <person name="Cuomo C.A."/>
            <person name="Sanscrainte N.D."/>
            <person name="Goldberg J.M."/>
            <person name="Heiman D."/>
            <person name="Young S."/>
            <person name="Zeng Q."/>
            <person name="Becnel J.J."/>
            <person name="Birren B.W."/>
        </authorList>
    </citation>
    <scope>NUCLEOTIDE SEQUENCE [LARGE SCALE GENOMIC DNA]</scope>
    <source>
        <strain evidence="3">USNM 41457</strain>
    </source>
</reference>
<dbReference type="InParanoid" id="J8ZU10"/>
<feature type="compositionally biased region" description="Low complexity" evidence="1">
    <location>
        <begin position="356"/>
        <end position="366"/>
    </location>
</feature>
<dbReference type="VEuPathDB" id="MicrosporidiaDB:EDEG_00243"/>
<feature type="region of interest" description="Disordered" evidence="1">
    <location>
        <begin position="540"/>
        <end position="622"/>
    </location>
</feature>
<protein>
    <submittedName>
        <fullName evidence="2">Uncharacterized protein</fullName>
    </submittedName>
</protein>
<feature type="compositionally biased region" description="Basic residues" evidence="1">
    <location>
        <begin position="343"/>
        <end position="353"/>
    </location>
</feature>
<organism evidence="2 3">
    <name type="scientific">Edhazardia aedis (strain USNM 41457)</name>
    <name type="common">Microsporidian parasite</name>
    <dbReference type="NCBI Taxonomy" id="1003232"/>
    <lineage>
        <taxon>Eukaryota</taxon>
        <taxon>Fungi</taxon>
        <taxon>Fungi incertae sedis</taxon>
        <taxon>Microsporidia</taxon>
        <taxon>Edhazardia</taxon>
    </lineage>
</organism>
<reference evidence="2 3" key="1">
    <citation type="submission" date="2011-08" db="EMBL/GenBank/DDBJ databases">
        <authorList>
            <person name="Liu Z.J."/>
            <person name="Shi F.L."/>
            <person name="Lu J.Q."/>
            <person name="Li M."/>
            <person name="Wang Z.L."/>
        </authorList>
    </citation>
    <scope>NUCLEOTIDE SEQUENCE [LARGE SCALE GENOMIC DNA]</scope>
    <source>
        <strain evidence="2 3">USNM 41457</strain>
    </source>
</reference>
<dbReference type="HOGENOM" id="CLU_404395_0_0_1"/>
<name>J8ZU10_EDHAE</name>
<feature type="region of interest" description="Disordered" evidence="1">
    <location>
        <begin position="337"/>
        <end position="366"/>
    </location>
</feature>
<evidence type="ECO:0000313" key="3">
    <source>
        <dbReference type="Proteomes" id="UP000003163"/>
    </source>
</evidence>
<dbReference type="AlphaFoldDB" id="J8ZU10"/>
<sequence length="680" mass="77962">MLSFIIFFELKKTIFCAIQQPKNFLKTHSCSKKPKKTNSSSFIGEDHQFKQSSSTEYIPIFLNCDHPMLPQTQCTETDYNPNLSSNLYDEGISSLQNDDSFQLELQTAAVNLKSNDSETINSVIEQKQIHKKNPDMQEHIHNVFQNPQTSQGKIRIQETRETSAMSGLISDLSLETYQENSPTKKTDIQKCESKKSIDDFKKKQQNYESEIDLLFHLAKYTNHSLHGLPETTLQLLSPTGTTISLHEIQSNNNSKINEVGNVQKNNSSISIEAKRITKKDDQKEIGIFFKDPQKSDYNHLDIGKEKSLQHNLIEYQSYRNSSCLSAVNIACTNKLENQSAQKPRNKTALKKTKPANSSNSSQLQLQNQSDYIEEKIIAESYANKMHSGSSSTNSRRKVDFDCKEISESTKNICSPKFNKSQAKIATKNSTHSNNSKIKQLKQVSTARKSLKRKSNSEKMKSKPQRKLNPTLLRKNQNSKIKHDSEKSNYRLANTFENPQIFHEFTDTNIDKDPLIQSQIIKRKRNVRNQPELKKDIKVFHMDSTDMHDQNTSSPKNTDDPTELTSYSDVFSLDSEEKDKNQSNLAFFNKKTTTQTSESSSTHRDLTEKDLSKKSTAISAHENQKKDQTIIDFNHCAFSNENHLEQSFLGKIDFYTAYKYDETQNFFKTLSLQNDKNNKNH</sequence>
<accession>J8ZU10</accession>
<dbReference type="EMBL" id="AFBI03000002">
    <property type="protein sequence ID" value="EJW03138.1"/>
    <property type="molecule type" value="Genomic_DNA"/>
</dbReference>
<comment type="caution">
    <text evidence="2">The sequence shown here is derived from an EMBL/GenBank/DDBJ whole genome shotgun (WGS) entry which is preliminary data.</text>
</comment>
<evidence type="ECO:0000256" key="1">
    <source>
        <dbReference type="SAM" id="MobiDB-lite"/>
    </source>
</evidence>
<proteinExistence type="predicted"/>
<dbReference type="Proteomes" id="UP000003163">
    <property type="component" value="Unassembled WGS sequence"/>
</dbReference>
<feature type="region of interest" description="Disordered" evidence="1">
    <location>
        <begin position="423"/>
        <end position="487"/>
    </location>
</feature>